<dbReference type="EMBL" id="JAHDVG010000473">
    <property type="protein sequence ID" value="KAH1178878.1"/>
    <property type="molecule type" value="Genomic_DNA"/>
</dbReference>
<evidence type="ECO:0000313" key="2">
    <source>
        <dbReference type="EMBL" id="KAH1178878.1"/>
    </source>
</evidence>
<evidence type="ECO:0000256" key="1">
    <source>
        <dbReference type="SAM" id="MobiDB-lite"/>
    </source>
</evidence>
<feature type="compositionally biased region" description="Low complexity" evidence="1">
    <location>
        <begin position="60"/>
        <end position="78"/>
    </location>
</feature>
<name>A0A9D3XFF3_9SAUR</name>
<evidence type="ECO:0000313" key="3">
    <source>
        <dbReference type="Proteomes" id="UP000827986"/>
    </source>
</evidence>
<protein>
    <submittedName>
        <fullName evidence="2">Uncharacterized protein</fullName>
    </submittedName>
</protein>
<reference evidence="2" key="1">
    <citation type="submission" date="2021-09" db="EMBL/GenBank/DDBJ databases">
        <title>The genome of Mauremys mutica provides insights into the evolution of semi-aquatic lifestyle.</title>
        <authorList>
            <person name="Gong S."/>
            <person name="Gao Y."/>
        </authorList>
    </citation>
    <scope>NUCLEOTIDE SEQUENCE</scope>
    <source>
        <strain evidence="2">MM-2020</strain>
        <tissue evidence="2">Muscle</tissue>
    </source>
</reference>
<organism evidence="2 3">
    <name type="scientific">Mauremys mutica</name>
    <name type="common">yellowpond turtle</name>
    <dbReference type="NCBI Taxonomy" id="74926"/>
    <lineage>
        <taxon>Eukaryota</taxon>
        <taxon>Metazoa</taxon>
        <taxon>Chordata</taxon>
        <taxon>Craniata</taxon>
        <taxon>Vertebrata</taxon>
        <taxon>Euteleostomi</taxon>
        <taxon>Archelosauria</taxon>
        <taxon>Testudinata</taxon>
        <taxon>Testudines</taxon>
        <taxon>Cryptodira</taxon>
        <taxon>Durocryptodira</taxon>
        <taxon>Testudinoidea</taxon>
        <taxon>Geoemydidae</taxon>
        <taxon>Geoemydinae</taxon>
        <taxon>Mauremys</taxon>
    </lineage>
</organism>
<keyword evidence="3" id="KW-1185">Reference proteome</keyword>
<gene>
    <name evidence="2" type="ORF">KIL84_000209</name>
</gene>
<dbReference type="AlphaFoldDB" id="A0A9D3XFF3"/>
<dbReference type="Proteomes" id="UP000827986">
    <property type="component" value="Unassembled WGS sequence"/>
</dbReference>
<feature type="region of interest" description="Disordered" evidence="1">
    <location>
        <begin position="47"/>
        <end position="78"/>
    </location>
</feature>
<sequence>MGKRDTAQQGLEQLQFNVENRTHLLTFHIGRKITAWPPVCGRGLPCHSGAQPPSSTLLASQRPSSPRPSSSWHSQPRSQPLCLSSAELCPVLQLSGAAYGSPLGKQISHTYGGALPRGEPWSCLV</sequence>
<accession>A0A9D3XFF3</accession>
<proteinExistence type="predicted"/>
<comment type="caution">
    <text evidence="2">The sequence shown here is derived from an EMBL/GenBank/DDBJ whole genome shotgun (WGS) entry which is preliminary data.</text>
</comment>